<proteinExistence type="predicted"/>
<dbReference type="EMBL" id="LOCL01000029">
    <property type="protein sequence ID" value="KUF18834.1"/>
    <property type="molecule type" value="Genomic_DNA"/>
</dbReference>
<sequence>MSAFHVIDDANVPALGDVRDAGPGDLVYVRPAATIRSDFSKYWEAAGVALARGAQVVVMNREEG</sequence>
<name>A0A0W7X889_9ACTN</name>
<comment type="caution">
    <text evidence="1">The sequence shown here is derived from an EMBL/GenBank/DDBJ whole genome shotgun (WGS) entry which is preliminary data.</text>
</comment>
<dbReference type="OrthoDB" id="4249582at2"/>
<gene>
    <name evidence="1" type="ORF">AT728_07310</name>
</gene>
<reference evidence="1 2" key="1">
    <citation type="submission" date="2015-12" db="EMBL/GenBank/DDBJ databases">
        <title>Draft genome sequence of Streptomyces silvensis ATCC 53525, a producer of novel hormone antagonists.</title>
        <authorList>
            <person name="Johnston C.W."/>
            <person name="Li Y."/>
            <person name="Magarvey N.A."/>
        </authorList>
    </citation>
    <scope>NUCLEOTIDE SEQUENCE [LARGE SCALE GENOMIC DNA]</scope>
    <source>
        <strain evidence="1 2">ATCC 53525</strain>
    </source>
</reference>
<protein>
    <submittedName>
        <fullName evidence="1">Uncharacterized protein</fullName>
    </submittedName>
</protein>
<dbReference type="STRING" id="1765722.AT728_07310"/>
<organism evidence="1 2">
    <name type="scientific">Streptomyces silvensis</name>
    <dbReference type="NCBI Taxonomy" id="1765722"/>
    <lineage>
        <taxon>Bacteria</taxon>
        <taxon>Bacillati</taxon>
        <taxon>Actinomycetota</taxon>
        <taxon>Actinomycetes</taxon>
        <taxon>Kitasatosporales</taxon>
        <taxon>Streptomycetaceae</taxon>
        <taxon>Streptomyces</taxon>
    </lineage>
</organism>
<dbReference type="AlphaFoldDB" id="A0A0W7X889"/>
<evidence type="ECO:0000313" key="1">
    <source>
        <dbReference type="EMBL" id="KUF18834.1"/>
    </source>
</evidence>
<accession>A0A0W7X889</accession>
<keyword evidence="2" id="KW-1185">Reference proteome</keyword>
<dbReference type="Proteomes" id="UP000054804">
    <property type="component" value="Unassembled WGS sequence"/>
</dbReference>
<evidence type="ECO:0000313" key="2">
    <source>
        <dbReference type="Proteomes" id="UP000054804"/>
    </source>
</evidence>
<dbReference type="RefSeq" id="WP_058846993.1">
    <property type="nucleotide sequence ID" value="NZ_LOCL01000029.1"/>
</dbReference>